<evidence type="ECO:0000313" key="4">
    <source>
        <dbReference type="Proteomes" id="UP000593572"/>
    </source>
</evidence>
<keyword evidence="2" id="KW-0812">Transmembrane</keyword>
<feature type="coiled-coil region" evidence="1">
    <location>
        <begin position="95"/>
        <end position="141"/>
    </location>
</feature>
<protein>
    <submittedName>
        <fullName evidence="3">Uncharacterized protein</fullName>
    </submittedName>
</protein>
<keyword evidence="2" id="KW-0472">Membrane</keyword>
<reference evidence="3 4" key="1">
    <citation type="journal article" date="2019" name="Genome Biol. Evol.">
        <title>Insights into the evolution of the New World diploid cottons (Gossypium, subgenus Houzingenia) based on genome sequencing.</title>
        <authorList>
            <person name="Grover C.E."/>
            <person name="Arick M.A. 2nd"/>
            <person name="Thrash A."/>
            <person name="Conover J.L."/>
            <person name="Sanders W.S."/>
            <person name="Peterson D.G."/>
            <person name="Frelichowski J.E."/>
            <person name="Scheffler J.A."/>
            <person name="Scheffler B.E."/>
            <person name="Wendel J.F."/>
        </authorList>
    </citation>
    <scope>NUCLEOTIDE SEQUENCE [LARGE SCALE GENOMIC DNA]</scope>
    <source>
        <strain evidence="3">157</strain>
        <tissue evidence="3">Leaf</tissue>
    </source>
</reference>
<keyword evidence="4" id="KW-1185">Reference proteome</keyword>
<gene>
    <name evidence="3" type="ORF">Golob_012842</name>
</gene>
<dbReference type="Proteomes" id="UP000593572">
    <property type="component" value="Unassembled WGS sequence"/>
</dbReference>
<keyword evidence="2" id="KW-1133">Transmembrane helix</keyword>
<evidence type="ECO:0000313" key="3">
    <source>
        <dbReference type="EMBL" id="MBA0553686.1"/>
    </source>
</evidence>
<evidence type="ECO:0000256" key="2">
    <source>
        <dbReference type="SAM" id="Phobius"/>
    </source>
</evidence>
<keyword evidence="1" id="KW-0175">Coiled coil</keyword>
<dbReference type="PANTHER" id="PTHR48200">
    <property type="entry name" value="PROTEIN, PUTATIVE-RELATED"/>
    <property type="match status" value="1"/>
</dbReference>
<proteinExistence type="predicted"/>
<evidence type="ECO:0000256" key="1">
    <source>
        <dbReference type="SAM" id="Coils"/>
    </source>
</evidence>
<accession>A0A7J8LML6</accession>
<organism evidence="3 4">
    <name type="scientific">Gossypium lobatum</name>
    <dbReference type="NCBI Taxonomy" id="34289"/>
    <lineage>
        <taxon>Eukaryota</taxon>
        <taxon>Viridiplantae</taxon>
        <taxon>Streptophyta</taxon>
        <taxon>Embryophyta</taxon>
        <taxon>Tracheophyta</taxon>
        <taxon>Spermatophyta</taxon>
        <taxon>Magnoliopsida</taxon>
        <taxon>eudicotyledons</taxon>
        <taxon>Gunneridae</taxon>
        <taxon>Pentapetalae</taxon>
        <taxon>rosids</taxon>
        <taxon>malvids</taxon>
        <taxon>Malvales</taxon>
        <taxon>Malvaceae</taxon>
        <taxon>Malvoideae</taxon>
        <taxon>Gossypium</taxon>
    </lineage>
</organism>
<dbReference type="PANTHER" id="PTHR48200:SF1">
    <property type="entry name" value="AMINOTRANSFERASE-LIKE PLANT MOBILE DOMAIN-CONTAINING PROTEIN"/>
    <property type="match status" value="1"/>
</dbReference>
<dbReference type="AlphaFoldDB" id="A0A7J8LML6"/>
<feature type="non-terminal residue" evidence="3">
    <location>
        <position position="196"/>
    </location>
</feature>
<feature type="transmembrane region" description="Helical" evidence="2">
    <location>
        <begin position="15"/>
        <end position="33"/>
    </location>
</feature>
<comment type="caution">
    <text evidence="3">The sequence shown here is derived from an EMBL/GenBank/DDBJ whole genome shotgun (WGS) entry which is preliminary data.</text>
</comment>
<sequence>MIPDKILYRYGDFDWVPLLGIWGAVGYAPPLVLRQYRSRQFIPAMQGLAQCEFPYKGDNYKKKGKRVNDNVPSSSQESTRPIEEHLQVIPSELEILEEEKMRRGLDIDIQKLKAEKIRKEKNKVEEDLDSLKNYYKKLRLSIRTAGLVELLEMNNEHWKKQFQCSQGQMKDRDHIMSEAVTQVREIIDRLQAVAVQ</sequence>
<name>A0A7J8LML6_9ROSI</name>
<dbReference type="EMBL" id="JABEZX010000004">
    <property type="protein sequence ID" value="MBA0553686.1"/>
    <property type="molecule type" value="Genomic_DNA"/>
</dbReference>